<evidence type="ECO:0000256" key="1">
    <source>
        <dbReference type="SAM" id="SignalP"/>
    </source>
</evidence>
<protein>
    <submittedName>
        <fullName evidence="2">Uncharacterized protein</fullName>
    </submittedName>
</protein>
<proteinExistence type="predicted"/>
<keyword evidence="3" id="KW-1185">Reference proteome</keyword>
<organism evidence="2 3">
    <name type="scientific">Lucilia cuprina</name>
    <name type="common">Green bottle fly</name>
    <name type="synonym">Australian sheep blowfly</name>
    <dbReference type="NCBI Taxonomy" id="7375"/>
    <lineage>
        <taxon>Eukaryota</taxon>
        <taxon>Metazoa</taxon>
        <taxon>Ecdysozoa</taxon>
        <taxon>Arthropoda</taxon>
        <taxon>Hexapoda</taxon>
        <taxon>Insecta</taxon>
        <taxon>Pterygota</taxon>
        <taxon>Neoptera</taxon>
        <taxon>Endopterygota</taxon>
        <taxon>Diptera</taxon>
        <taxon>Brachycera</taxon>
        <taxon>Muscomorpha</taxon>
        <taxon>Oestroidea</taxon>
        <taxon>Calliphoridae</taxon>
        <taxon>Luciliinae</taxon>
        <taxon>Lucilia</taxon>
    </lineage>
</organism>
<dbReference type="AlphaFoldDB" id="A0A0L0CU99"/>
<sequence>MKVYLILSIIFFVLSSLNAKIYLPEISKKHGPLYQAIRTLILSEKLNAEQAWNDTQHQIARYSSVLEKAHDYMHNYEKIINDKLNQLNNPEHSDEVKKCYKQYERQIARFNRDLVQNYFACKQAVNSSLSQLKNEIVQEIEYIHEAAIKIQELVYECNVSDLKRIDREMHHAGIILCVLSGLGEINHHMLEASQITLNILARLSINQEESGQLEEIQGKTTNICLDYQYLRDEFETIYENVMLCVKKIE</sequence>
<gene>
    <name evidence="2" type="ORF">FF38_11061</name>
</gene>
<reference evidence="2 3" key="1">
    <citation type="journal article" date="2015" name="Nat. Commun.">
        <title>Lucilia cuprina genome unlocks parasitic fly biology to underpin future interventions.</title>
        <authorList>
            <person name="Anstead C.A."/>
            <person name="Korhonen P.K."/>
            <person name="Young N.D."/>
            <person name="Hall R.S."/>
            <person name="Jex A.R."/>
            <person name="Murali S.C."/>
            <person name="Hughes D.S."/>
            <person name="Lee S.F."/>
            <person name="Perry T."/>
            <person name="Stroehlein A.J."/>
            <person name="Ansell B.R."/>
            <person name="Breugelmans B."/>
            <person name="Hofmann A."/>
            <person name="Qu J."/>
            <person name="Dugan S."/>
            <person name="Lee S.L."/>
            <person name="Chao H."/>
            <person name="Dinh H."/>
            <person name="Han Y."/>
            <person name="Doddapaneni H.V."/>
            <person name="Worley K.C."/>
            <person name="Muzny D.M."/>
            <person name="Ioannidis P."/>
            <person name="Waterhouse R.M."/>
            <person name="Zdobnov E.M."/>
            <person name="James P.J."/>
            <person name="Bagnall N.H."/>
            <person name="Kotze A.C."/>
            <person name="Gibbs R.A."/>
            <person name="Richards S."/>
            <person name="Batterham P."/>
            <person name="Gasser R.B."/>
        </authorList>
    </citation>
    <scope>NUCLEOTIDE SEQUENCE [LARGE SCALE GENOMIC DNA]</scope>
    <source>
        <strain evidence="2 3">LS</strain>
        <tissue evidence="2">Full body</tissue>
    </source>
</reference>
<dbReference type="EMBL" id="JRES01000007">
    <property type="protein sequence ID" value="KNC34934.1"/>
    <property type="molecule type" value="Genomic_DNA"/>
</dbReference>
<comment type="caution">
    <text evidence="2">The sequence shown here is derived from an EMBL/GenBank/DDBJ whole genome shotgun (WGS) entry which is preliminary data.</text>
</comment>
<feature type="chain" id="PRO_5005536601" evidence="1">
    <location>
        <begin position="20"/>
        <end position="249"/>
    </location>
</feature>
<dbReference type="OrthoDB" id="7977251at2759"/>
<evidence type="ECO:0000313" key="2">
    <source>
        <dbReference type="EMBL" id="KNC34934.1"/>
    </source>
</evidence>
<keyword evidence="1" id="KW-0732">Signal</keyword>
<evidence type="ECO:0000313" key="3">
    <source>
        <dbReference type="Proteomes" id="UP000037069"/>
    </source>
</evidence>
<accession>A0A0L0CU99</accession>
<name>A0A0L0CU99_LUCCU</name>
<dbReference type="Proteomes" id="UP000037069">
    <property type="component" value="Unassembled WGS sequence"/>
</dbReference>
<dbReference type="OMA" id="CRNSLDH"/>
<feature type="signal peptide" evidence="1">
    <location>
        <begin position="1"/>
        <end position="19"/>
    </location>
</feature>